<dbReference type="AlphaFoldDB" id="B6IW09"/>
<evidence type="ECO:0000313" key="3">
    <source>
        <dbReference type="Proteomes" id="UP000001591"/>
    </source>
</evidence>
<reference evidence="2 3" key="1">
    <citation type="journal article" date="2010" name="BMC Genomics">
        <title>Metabolic flexibility revealed in the genome of the cyst-forming alpha-1 proteobacterium Rhodospirillum centenum.</title>
        <authorList>
            <person name="Lu Y.K."/>
            <person name="Marden J."/>
            <person name="Han M."/>
            <person name="Swingley W.D."/>
            <person name="Mastrian S.D."/>
            <person name="Chowdhury S.R."/>
            <person name="Hao J."/>
            <person name="Helmy T."/>
            <person name="Kim S."/>
            <person name="Kurdoglu A.A."/>
            <person name="Matthies H.J."/>
            <person name="Rollo D."/>
            <person name="Stothard P."/>
            <person name="Blankenship R.E."/>
            <person name="Bauer C.E."/>
            <person name="Touchman J.W."/>
        </authorList>
    </citation>
    <scope>NUCLEOTIDE SEQUENCE [LARGE SCALE GENOMIC DNA]</scope>
    <source>
        <strain evidence="3">ATCC 51521 / SW</strain>
    </source>
</reference>
<keyword evidence="3" id="KW-1185">Reference proteome</keyword>
<evidence type="ECO:0000313" key="2">
    <source>
        <dbReference type="EMBL" id="ACJ00483.1"/>
    </source>
</evidence>
<dbReference type="eggNOG" id="COG3595">
    <property type="taxonomic scope" value="Bacteria"/>
</dbReference>
<proteinExistence type="predicted"/>
<dbReference type="KEGG" id="rce:RC1_3118"/>
<dbReference type="STRING" id="414684.RC1_3118"/>
<protein>
    <submittedName>
        <fullName evidence="2">Uncharacterized protein</fullName>
    </submittedName>
</protein>
<dbReference type="HOGENOM" id="CLU_651921_0_0_5"/>
<feature type="compositionally biased region" description="Pro residues" evidence="1">
    <location>
        <begin position="63"/>
        <end position="84"/>
    </location>
</feature>
<organism evidence="2 3">
    <name type="scientific">Rhodospirillum centenum (strain ATCC 51521 / SW)</name>
    <dbReference type="NCBI Taxonomy" id="414684"/>
    <lineage>
        <taxon>Bacteria</taxon>
        <taxon>Pseudomonadati</taxon>
        <taxon>Pseudomonadota</taxon>
        <taxon>Alphaproteobacteria</taxon>
        <taxon>Rhodospirillales</taxon>
        <taxon>Rhodospirillaceae</taxon>
        <taxon>Rhodospirillum</taxon>
    </lineage>
</organism>
<dbReference type="Proteomes" id="UP000001591">
    <property type="component" value="Chromosome"/>
</dbReference>
<feature type="region of interest" description="Disordered" evidence="1">
    <location>
        <begin position="1"/>
        <end position="21"/>
    </location>
</feature>
<dbReference type="Gene3D" id="2.160.20.120">
    <property type="match status" value="1"/>
</dbReference>
<evidence type="ECO:0000256" key="1">
    <source>
        <dbReference type="SAM" id="MobiDB-lite"/>
    </source>
</evidence>
<dbReference type="EMBL" id="CP000613">
    <property type="protein sequence ID" value="ACJ00483.1"/>
    <property type="molecule type" value="Genomic_DNA"/>
</dbReference>
<sequence>MDATLSSPATPSAPTRPRLTPGIPAGGIVALAVTAGIVGWGLLVGTPAETDDHRLSATLHIAPTPPVPPTPPTPPTPPARPAPPAASMAAPGVIVIDPEQIARSVQDALRSVDIDSIRRAAEAARQQAEQIRQQAGTSSSNWEWRTHDAGAQGKSASDGEDRLAASFTAPAGVRLVDVRGDITVEVSTRTDKVRVEVDDGASGLRTDVTDGALTLIGNGGTAPPVGVRLTLPEGADLTLASFAGDLSLTGRQAGAVTVDLQQGDVSLERVRSADIRVLASGSVSVNRVEGALTFASLGSAELSVERAGSAALEVKGHASVSLSRVENGLTLALPGYAEIDVGRMDGPLKTAFAGAGRVQIGGGDASPFQVAVTGAGDFSFGGTAHDPVIFNAGTGSIHIEHHTGEPRMQRVGRGSVVIGSD</sequence>
<gene>
    <name evidence="2" type="ordered locus">RC1_3118</name>
</gene>
<name>B6IW09_RHOCS</name>
<accession>B6IW09</accession>
<feature type="region of interest" description="Disordered" evidence="1">
    <location>
        <begin position="59"/>
        <end position="86"/>
    </location>
</feature>